<gene>
    <name evidence="2" type="ORF">QBC36DRAFT_329968</name>
</gene>
<feature type="region of interest" description="Disordered" evidence="1">
    <location>
        <begin position="241"/>
        <end position="307"/>
    </location>
</feature>
<organism evidence="2 3">
    <name type="scientific">Triangularia setosa</name>
    <dbReference type="NCBI Taxonomy" id="2587417"/>
    <lineage>
        <taxon>Eukaryota</taxon>
        <taxon>Fungi</taxon>
        <taxon>Dikarya</taxon>
        <taxon>Ascomycota</taxon>
        <taxon>Pezizomycotina</taxon>
        <taxon>Sordariomycetes</taxon>
        <taxon>Sordariomycetidae</taxon>
        <taxon>Sordariales</taxon>
        <taxon>Podosporaceae</taxon>
        <taxon>Triangularia</taxon>
    </lineage>
</organism>
<evidence type="ECO:0000313" key="2">
    <source>
        <dbReference type="EMBL" id="KAK4176108.1"/>
    </source>
</evidence>
<accession>A0AAN7A6P0</accession>
<dbReference type="InterPro" id="IPR010684">
    <property type="entry name" value="RNA_pol_II_trans_fac_SIII_A"/>
</dbReference>
<sequence>MELQISTGSSERKGPRSLLNMCLEIAIRNIQHISSFGDMPTHLLQPVLRAVKTAQHLHTIEQETDERIYEISPAHWKHLIQRDFKTLDAQYGWEPKDPRSWYKVYMKYETMHNQQIEEATNAFMKKMEDVNGQRSSRQAKIISVPESRRLPLHYSQRQREGPKAGHWSSQPRPKKTFIAKAKRQVAAETNRLKLSSPASRMPVRQSQITQAPVAMLNDARIGRQFDAASTIINAPIRKASEVTKASDRERKEREKRLLSIKGNGTAKPANVISFSDDEDDNLPSNGSDDLFGDDEPDSPPKRGSLSVEELEAVVDRIVSPHKRPIARPRGLLSAAPGANNRPTMAYSPPKSSAGSTSPLLVPTDKTSSTALSTSSSPASNAGGPAAPLVRKRKPVDIFMRPTKRGPR</sequence>
<protein>
    <recommendedName>
        <fullName evidence="4">Elongin-A</fullName>
    </recommendedName>
</protein>
<feature type="region of interest" description="Disordered" evidence="1">
    <location>
        <begin position="321"/>
        <end position="407"/>
    </location>
</feature>
<dbReference type="GO" id="GO:0070449">
    <property type="term" value="C:elongin complex"/>
    <property type="evidence" value="ECO:0007669"/>
    <property type="project" value="InterPro"/>
</dbReference>
<evidence type="ECO:0008006" key="4">
    <source>
        <dbReference type="Google" id="ProtNLM"/>
    </source>
</evidence>
<feature type="compositionally biased region" description="Basic and acidic residues" evidence="1">
    <location>
        <begin position="241"/>
        <end position="257"/>
    </location>
</feature>
<evidence type="ECO:0000256" key="1">
    <source>
        <dbReference type="SAM" id="MobiDB-lite"/>
    </source>
</evidence>
<evidence type="ECO:0000313" key="3">
    <source>
        <dbReference type="Proteomes" id="UP001302321"/>
    </source>
</evidence>
<comment type="caution">
    <text evidence="2">The sequence shown here is derived from an EMBL/GenBank/DDBJ whole genome shotgun (WGS) entry which is preliminary data.</text>
</comment>
<reference evidence="2" key="1">
    <citation type="journal article" date="2023" name="Mol. Phylogenet. Evol.">
        <title>Genome-scale phylogeny and comparative genomics of the fungal order Sordariales.</title>
        <authorList>
            <person name="Hensen N."/>
            <person name="Bonometti L."/>
            <person name="Westerberg I."/>
            <person name="Brannstrom I.O."/>
            <person name="Guillou S."/>
            <person name="Cros-Aarteil S."/>
            <person name="Calhoun S."/>
            <person name="Haridas S."/>
            <person name="Kuo A."/>
            <person name="Mondo S."/>
            <person name="Pangilinan J."/>
            <person name="Riley R."/>
            <person name="LaButti K."/>
            <person name="Andreopoulos B."/>
            <person name="Lipzen A."/>
            <person name="Chen C."/>
            <person name="Yan M."/>
            <person name="Daum C."/>
            <person name="Ng V."/>
            <person name="Clum A."/>
            <person name="Steindorff A."/>
            <person name="Ohm R.A."/>
            <person name="Martin F."/>
            <person name="Silar P."/>
            <person name="Natvig D.O."/>
            <person name="Lalanne C."/>
            <person name="Gautier V."/>
            <person name="Ament-Velasquez S.L."/>
            <person name="Kruys A."/>
            <person name="Hutchinson M.I."/>
            <person name="Powell A.J."/>
            <person name="Barry K."/>
            <person name="Miller A.N."/>
            <person name="Grigoriev I.V."/>
            <person name="Debuchy R."/>
            <person name="Gladieux P."/>
            <person name="Hiltunen Thoren M."/>
            <person name="Johannesson H."/>
        </authorList>
    </citation>
    <scope>NUCLEOTIDE SEQUENCE</scope>
    <source>
        <strain evidence="2">CBS 892.96</strain>
    </source>
</reference>
<dbReference type="Proteomes" id="UP001302321">
    <property type="component" value="Unassembled WGS sequence"/>
</dbReference>
<dbReference type="PANTHER" id="PTHR47543">
    <property type="entry name" value="OS08G0169600 PROTEIN"/>
    <property type="match status" value="1"/>
</dbReference>
<keyword evidence="3" id="KW-1185">Reference proteome</keyword>
<feature type="compositionally biased region" description="Low complexity" evidence="1">
    <location>
        <begin position="366"/>
        <end position="388"/>
    </location>
</feature>
<dbReference type="Gene3D" id="6.10.250.3180">
    <property type="match status" value="1"/>
</dbReference>
<reference evidence="2" key="2">
    <citation type="submission" date="2023-05" db="EMBL/GenBank/DDBJ databases">
        <authorList>
            <consortium name="Lawrence Berkeley National Laboratory"/>
            <person name="Steindorff A."/>
            <person name="Hensen N."/>
            <person name="Bonometti L."/>
            <person name="Westerberg I."/>
            <person name="Brannstrom I.O."/>
            <person name="Guillou S."/>
            <person name="Cros-Aarteil S."/>
            <person name="Calhoun S."/>
            <person name="Haridas S."/>
            <person name="Kuo A."/>
            <person name="Mondo S."/>
            <person name="Pangilinan J."/>
            <person name="Riley R."/>
            <person name="Labutti K."/>
            <person name="Andreopoulos B."/>
            <person name="Lipzen A."/>
            <person name="Chen C."/>
            <person name="Yanf M."/>
            <person name="Daum C."/>
            <person name="Ng V."/>
            <person name="Clum A."/>
            <person name="Ohm R."/>
            <person name="Martin F."/>
            <person name="Silar P."/>
            <person name="Natvig D."/>
            <person name="Lalanne C."/>
            <person name="Gautier V."/>
            <person name="Ament-Velasquez S.L."/>
            <person name="Kruys A."/>
            <person name="Hutchinson M.I."/>
            <person name="Powell A.J."/>
            <person name="Barry K."/>
            <person name="Miller A.N."/>
            <person name="Grigoriev I.V."/>
            <person name="Debuchy R."/>
            <person name="Gladieux P."/>
            <person name="Thoren M.H."/>
            <person name="Johannesson H."/>
        </authorList>
    </citation>
    <scope>NUCLEOTIDE SEQUENCE</scope>
    <source>
        <strain evidence="2">CBS 892.96</strain>
    </source>
</reference>
<dbReference type="EMBL" id="MU866208">
    <property type="protein sequence ID" value="KAK4176108.1"/>
    <property type="molecule type" value="Genomic_DNA"/>
</dbReference>
<feature type="compositionally biased region" description="Polar residues" evidence="1">
    <location>
        <begin position="349"/>
        <end position="358"/>
    </location>
</feature>
<dbReference type="Pfam" id="PF06881">
    <property type="entry name" value="Elongin_A"/>
    <property type="match status" value="1"/>
</dbReference>
<dbReference type="AlphaFoldDB" id="A0AAN7A6P0"/>
<dbReference type="GO" id="GO:0006368">
    <property type="term" value="P:transcription elongation by RNA polymerase II"/>
    <property type="evidence" value="ECO:0007669"/>
    <property type="project" value="InterPro"/>
</dbReference>
<proteinExistence type="predicted"/>
<name>A0AAN7A6P0_9PEZI</name>
<dbReference type="PANTHER" id="PTHR47543:SF2">
    <property type="entry name" value="RNA POLYMERASE II TRANSCRIPTION FACTOR SIII SUBUNIT A"/>
    <property type="match status" value="1"/>
</dbReference>